<dbReference type="Proteomes" id="UP001223586">
    <property type="component" value="Unassembled WGS sequence"/>
</dbReference>
<dbReference type="EMBL" id="JAUSTT010000009">
    <property type="protein sequence ID" value="MDQ0176034.1"/>
    <property type="molecule type" value="Genomic_DNA"/>
</dbReference>
<evidence type="ECO:0000313" key="2">
    <source>
        <dbReference type="Proteomes" id="UP001223586"/>
    </source>
</evidence>
<name>A0ABT9WRW2_9BACI</name>
<reference evidence="1 2" key="1">
    <citation type="submission" date="2023-07" db="EMBL/GenBank/DDBJ databases">
        <title>Genomic Encyclopedia of Type Strains, Phase IV (KMG-IV): sequencing the most valuable type-strain genomes for metagenomic binning, comparative biology and taxonomic classification.</title>
        <authorList>
            <person name="Goeker M."/>
        </authorList>
    </citation>
    <scope>NUCLEOTIDE SEQUENCE [LARGE SCALE GENOMIC DNA]</scope>
    <source>
        <strain evidence="1 2">DSM 23837</strain>
    </source>
</reference>
<comment type="caution">
    <text evidence="1">The sequence shown here is derived from an EMBL/GenBank/DDBJ whole genome shotgun (WGS) entry which is preliminary data.</text>
</comment>
<proteinExistence type="predicted"/>
<keyword evidence="2" id="KW-1185">Reference proteome</keyword>
<evidence type="ECO:0008006" key="3">
    <source>
        <dbReference type="Google" id="ProtNLM"/>
    </source>
</evidence>
<accession>A0ABT9WRW2</accession>
<organism evidence="1 2">
    <name type="scientific">Bacillus chungangensis</name>
    <dbReference type="NCBI Taxonomy" id="587633"/>
    <lineage>
        <taxon>Bacteria</taxon>
        <taxon>Bacillati</taxon>
        <taxon>Bacillota</taxon>
        <taxon>Bacilli</taxon>
        <taxon>Bacillales</taxon>
        <taxon>Bacillaceae</taxon>
        <taxon>Bacillus</taxon>
    </lineage>
</organism>
<evidence type="ECO:0000313" key="1">
    <source>
        <dbReference type="EMBL" id="MDQ0176034.1"/>
    </source>
</evidence>
<protein>
    <recommendedName>
        <fullName evidence="3">DUF4177 domain-containing protein</fullName>
    </recommendedName>
</protein>
<sequence>MEKTDLPYSQIQAFNAYGSQEELQKKIKTFQDNGWVFIGSTPIVGAPFLSVGWPKEKGDPIYPEEYPKQE</sequence>
<gene>
    <name evidence="1" type="ORF">J2S08_001870</name>
</gene>
<dbReference type="RefSeq" id="WP_307228858.1">
    <property type="nucleotide sequence ID" value="NZ_JAUSTT010000009.1"/>
</dbReference>